<gene>
    <name evidence="3" type="ORF">GCM10010326_06080</name>
</gene>
<feature type="chain" id="PRO_5045747569" description="Lipoprotein" evidence="2">
    <location>
        <begin position="24"/>
        <end position="152"/>
    </location>
</feature>
<evidence type="ECO:0008006" key="5">
    <source>
        <dbReference type="Google" id="ProtNLM"/>
    </source>
</evidence>
<proteinExistence type="predicted"/>
<sequence length="152" mass="15529">MGRPRLLLVVCAGLLATGCVSVAAKSGTPGGRLDPEGGRLTAVTPRPEQPPAREALAPIGDAAPTTHGTGSIRPPGGTVPERPRPAEAGDSAHRTPAHGRTAARHRAPAAPPHHRPAPPRARFDPGQVCAWAKGTGFDPSVVRACRQQLGPG</sequence>
<feature type="region of interest" description="Disordered" evidence="1">
    <location>
        <begin position="24"/>
        <end position="125"/>
    </location>
</feature>
<evidence type="ECO:0000313" key="3">
    <source>
        <dbReference type="EMBL" id="GGY16752.1"/>
    </source>
</evidence>
<feature type="compositionally biased region" description="Basic residues" evidence="1">
    <location>
        <begin position="95"/>
        <end position="117"/>
    </location>
</feature>
<feature type="signal peptide" evidence="2">
    <location>
        <begin position="1"/>
        <end position="23"/>
    </location>
</feature>
<keyword evidence="2" id="KW-0732">Signal</keyword>
<protein>
    <recommendedName>
        <fullName evidence="5">Lipoprotein</fullName>
    </recommendedName>
</protein>
<feature type="compositionally biased region" description="Basic and acidic residues" evidence="1">
    <location>
        <begin position="81"/>
        <end position="93"/>
    </location>
</feature>
<dbReference type="Proteomes" id="UP000600946">
    <property type="component" value="Unassembled WGS sequence"/>
</dbReference>
<comment type="caution">
    <text evidence="3">The sequence shown here is derived from an EMBL/GenBank/DDBJ whole genome shotgun (WGS) entry which is preliminary data.</text>
</comment>
<keyword evidence="4" id="KW-1185">Reference proteome</keyword>
<dbReference type="EMBL" id="BMUU01000001">
    <property type="protein sequence ID" value="GGY16752.1"/>
    <property type="molecule type" value="Genomic_DNA"/>
</dbReference>
<dbReference type="RefSeq" id="WP_190026074.1">
    <property type="nucleotide sequence ID" value="NZ_BMUU01000001.1"/>
</dbReference>
<dbReference type="PROSITE" id="PS51257">
    <property type="entry name" value="PROKAR_LIPOPROTEIN"/>
    <property type="match status" value="1"/>
</dbReference>
<evidence type="ECO:0000256" key="1">
    <source>
        <dbReference type="SAM" id="MobiDB-lite"/>
    </source>
</evidence>
<reference evidence="4" key="1">
    <citation type="journal article" date="2019" name="Int. J. Syst. Evol. Microbiol.">
        <title>The Global Catalogue of Microorganisms (GCM) 10K type strain sequencing project: providing services to taxonomists for standard genome sequencing and annotation.</title>
        <authorList>
            <consortium name="The Broad Institute Genomics Platform"/>
            <consortium name="The Broad Institute Genome Sequencing Center for Infectious Disease"/>
            <person name="Wu L."/>
            <person name="Ma J."/>
        </authorList>
    </citation>
    <scope>NUCLEOTIDE SEQUENCE [LARGE SCALE GENOMIC DNA]</scope>
    <source>
        <strain evidence="4">JCM 4594</strain>
    </source>
</reference>
<organism evidence="3 4">
    <name type="scientific">Streptomyces xanthochromogenes</name>
    <dbReference type="NCBI Taxonomy" id="67384"/>
    <lineage>
        <taxon>Bacteria</taxon>
        <taxon>Bacillati</taxon>
        <taxon>Actinomycetota</taxon>
        <taxon>Actinomycetes</taxon>
        <taxon>Kitasatosporales</taxon>
        <taxon>Streptomycetaceae</taxon>
        <taxon>Streptomyces</taxon>
    </lineage>
</organism>
<accession>A0ABQ2ZKP2</accession>
<evidence type="ECO:0000313" key="4">
    <source>
        <dbReference type="Proteomes" id="UP000600946"/>
    </source>
</evidence>
<name>A0ABQ2ZKP2_9ACTN</name>
<dbReference type="GeneID" id="96288631"/>
<evidence type="ECO:0000256" key="2">
    <source>
        <dbReference type="SAM" id="SignalP"/>
    </source>
</evidence>